<sequence>MGGVAVGGKEDLIFLKQLIEEGKMKSVIDRRYRLEQAAEAHRYVEQGHKKGSVVITVEHNNKT</sequence>
<evidence type="ECO:0000313" key="2">
    <source>
        <dbReference type="Proteomes" id="UP000637383"/>
    </source>
</evidence>
<comment type="caution">
    <text evidence="1">The sequence shown here is derived from an EMBL/GenBank/DDBJ whole genome shotgun (WGS) entry which is preliminary data.</text>
</comment>
<gene>
    <name evidence="1" type="ORF">H6H03_34540</name>
</gene>
<proteinExistence type="predicted"/>
<dbReference type="Proteomes" id="UP000637383">
    <property type="component" value="Unassembled WGS sequence"/>
</dbReference>
<evidence type="ECO:0000313" key="1">
    <source>
        <dbReference type="EMBL" id="MBD2738929.1"/>
    </source>
</evidence>
<dbReference type="EMBL" id="JACJTU010000062">
    <property type="protein sequence ID" value="MBD2738929.1"/>
    <property type="molecule type" value="Genomic_DNA"/>
</dbReference>
<reference evidence="1 2" key="1">
    <citation type="journal article" date="2020" name="ISME J.">
        <title>Comparative genomics reveals insights into cyanobacterial evolution and habitat adaptation.</title>
        <authorList>
            <person name="Chen M.Y."/>
            <person name="Teng W.K."/>
            <person name="Zhao L."/>
            <person name="Hu C.X."/>
            <person name="Zhou Y.K."/>
            <person name="Han B.P."/>
            <person name="Song L.R."/>
            <person name="Shu W.S."/>
        </authorList>
    </citation>
    <scope>NUCLEOTIDE SEQUENCE [LARGE SCALE GENOMIC DNA]</scope>
    <source>
        <strain evidence="1 2">FACHB-159</strain>
    </source>
</reference>
<name>A0ABR8KJ79_9NOSO</name>
<accession>A0ABR8KJ79</accession>
<dbReference type="Gene3D" id="3.90.180.10">
    <property type="entry name" value="Medium-chain alcohol dehydrogenases, catalytic domain"/>
    <property type="match status" value="1"/>
</dbReference>
<keyword evidence="2" id="KW-1185">Reference proteome</keyword>
<dbReference type="Pfam" id="PF13602">
    <property type="entry name" value="ADH_zinc_N_2"/>
    <property type="match status" value="1"/>
</dbReference>
<organism evidence="1 2">
    <name type="scientific">Nostoc paludosum FACHB-159</name>
    <dbReference type="NCBI Taxonomy" id="2692908"/>
    <lineage>
        <taxon>Bacteria</taxon>
        <taxon>Bacillati</taxon>
        <taxon>Cyanobacteriota</taxon>
        <taxon>Cyanophyceae</taxon>
        <taxon>Nostocales</taxon>
        <taxon>Nostocaceae</taxon>
        <taxon>Nostoc</taxon>
    </lineage>
</organism>
<protein>
    <submittedName>
        <fullName evidence="1">Zinc-binding dehydrogenase</fullName>
    </submittedName>
</protein>